<dbReference type="STRING" id="34061.B0189_04775"/>
<keyword evidence="2" id="KW-0479">Metal-binding</keyword>
<organism evidence="10 11">
    <name type="scientific">Moraxella cuniculi DSM 21768</name>
    <dbReference type="NCBI Taxonomy" id="1122245"/>
    <lineage>
        <taxon>Bacteria</taxon>
        <taxon>Pseudomonadati</taxon>
        <taxon>Pseudomonadota</taxon>
        <taxon>Gammaproteobacteria</taxon>
        <taxon>Moraxellales</taxon>
        <taxon>Moraxellaceae</taxon>
        <taxon>Moraxella</taxon>
    </lineage>
</organism>
<accession>A0A1N7F7X5</accession>
<dbReference type="PROSITE" id="PS51471">
    <property type="entry name" value="FE2OG_OXY"/>
    <property type="match status" value="1"/>
</dbReference>
<keyword evidence="7" id="KW-0408">Iron</keyword>
<dbReference type="GO" id="GO:0046872">
    <property type="term" value="F:metal ion binding"/>
    <property type="evidence" value="ECO:0007669"/>
    <property type="project" value="UniProtKB-KW"/>
</dbReference>
<evidence type="ECO:0000313" key="10">
    <source>
        <dbReference type="EMBL" id="SIR96441.1"/>
    </source>
</evidence>
<sequence length="255" mass="29316">MQTPDLLTEAGELLPSLVVGGKFINTDFDAYYHGDGLGVVIVLPQGKLYYAPQYFDQVVSDDYLYHLLACEGVDYRHDWHSQANIDKMPFTNIRWQQDTISLYGKTHLVPRISAWYGDAQAYYSYSGIDLKPHAWTKKLLQLNQALGKLCLREFNSVLLNWYRSGKDYMSWHADDEWQLGKNPLIASVSLGASRRFLLRQNSNHANKLELVLTHGSVLVMTGQLQHYWQHSIPKQANCTMSRVNLTFRNVLYTKP</sequence>
<dbReference type="PANTHER" id="PTHR31212:SF4">
    <property type="entry name" value="ALPHA-KETOGLUTARATE-DEPENDENT DIOXYGENASE ALKB HOMOLOG 3"/>
    <property type="match status" value="1"/>
</dbReference>
<gene>
    <name evidence="10" type="ORF">SAMN02745664_11079</name>
</gene>
<dbReference type="InterPro" id="IPR005123">
    <property type="entry name" value="Oxoglu/Fe-dep_dioxygenase_dom"/>
</dbReference>
<dbReference type="SUPFAM" id="SSF51197">
    <property type="entry name" value="Clavaminate synthase-like"/>
    <property type="match status" value="1"/>
</dbReference>
<name>A0A1N7F7X5_9GAMM</name>
<keyword evidence="5 10" id="KW-0223">Dioxygenase</keyword>
<dbReference type="Pfam" id="PF13532">
    <property type="entry name" value="2OG-FeII_Oxy_2"/>
    <property type="match status" value="1"/>
</dbReference>
<dbReference type="GO" id="GO:0016705">
    <property type="term" value="F:oxidoreductase activity, acting on paired donors, with incorporation or reduction of molecular oxygen"/>
    <property type="evidence" value="ECO:0007669"/>
    <property type="project" value="UniProtKB-ARBA"/>
</dbReference>
<dbReference type="RefSeq" id="WP_076555525.1">
    <property type="nucleotide sequence ID" value="NZ_FTNU01000010.1"/>
</dbReference>
<dbReference type="AlphaFoldDB" id="A0A1N7F7X5"/>
<evidence type="ECO:0000259" key="9">
    <source>
        <dbReference type="PROSITE" id="PS51471"/>
    </source>
</evidence>
<keyword evidence="8" id="KW-0234">DNA repair</keyword>
<dbReference type="InterPro" id="IPR032854">
    <property type="entry name" value="ALKBH3"/>
</dbReference>
<keyword evidence="11" id="KW-1185">Reference proteome</keyword>
<dbReference type="InterPro" id="IPR027450">
    <property type="entry name" value="AlkB-like"/>
</dbReference>
<dbReference type="GO" id="GO:0006307">
    <property type="term" value="P:DNA alkylation repair"/>
    <property type="evidence" value="ECO:0007669"/>
    <property type="project" value="InterPro"/>
</dbReference>
<keyword evidence="4" id="KW-0460">Magnesium</keyword>
<dbReference type="GO" id="GO:0016787">
    <property type="term" value="F:hydrolase activity"/>
    <property type="evidence" value="ECO:0007669"/>
    <property type="project" value="UniProtKB-ARBA"/>
</dbReference>
<evidence type="ECO:0000256" key="1">
    <source>
        <dbReference type="ARBA" id="ARBA00001954"/>
    </source>
</evidence>
<reference evidence="11" key="1">
    <citation type="submission" date="2017-01" db="EMBL/GenBank/DDBJ databases">
        <authorList>
            <person name="Varghese N."/>
            <person name="Submissions S."/>
        </authorList>
    </citation>
    <scope>NUCLEOTIDE SEQUENCE [LARGE SCALE GENOMIC DNA]</scope>
    <source>
        <strain evidence="11">DSM 21768</strain>
    </source>
</reference>
<evidence type="ECO:0000256" key="3">
    <source>
        <dbReference type="ARBA" id="ARBA00022763"/>
    </source>
</evidence>
<dbReference type="PANTHER" id="PTHR31212">
    <property type="entry name" value="ALPHA-KETOGLUTARATE-DEPENDENT DIOXYGENASE ALKB HOMOLOG 3"/>
    <property type="match status" value="1"/>
</dbReference>
<dbReference type="FunFam" id="2.60.120.590:FF:000004">
    <property type="entry name" value="DNA oxidative demethylase ALKBH2"/>
    <property type="match status" value="1"/>
</dbReference>
<protein>
    <submittedName>
        <fullName evidence="10">Alkylated DNA repair dioxygenase AlkB</fullName>
    </submittedName>
</protein>
<dbReference type="GO" id="GO:0051213">
    <property type="term" value="F:dioxygenase activity"/>
    <property type="evidence" value="ECO:0007669"/>
    <property type="project" value="UniProtKB-KW"/>
</dbReference>
<evidence type="ECO:0000256" key="2">
    <source>
        <dbReference type="ARBA" id="ARBA00022723"/>
    </source>
</evidence>
<keyword evidence="3" id="KW-0227">DNA damage</keyword>
<feature type="domain" description="Fe2OG dioxygenase" evidence="9">
    <location>
        <begin position="153"/>
        <end position="251"/>
    </location>
</feature>
<dbReference type="Proteomes" id="UP000187495">
    <property type="component" value="Unassembled WGS sequence"/>
</dbReference>
<evidence type="ECO:0000256" key="5">
    <source>
        <dbReference type="ARBA" id="ARBA00022964"/>
    </source>
</evidence>
<comment type="cofactor">
    <cofactor evidence="1">
        <name>Fe(2+)</name>
        <dbReference type="ChEBI" id="CHEBI:29033"/>
    </cofactor>
</comment>
<evidence type="ECO:0000256" key="8">
    <source>
        <dbReference type="ARBA" id="ARBA00023204"/>
    </source>
</evidence>
<dbReference type="Gene3D" id="2.60.120.590">
    <property type="entry name" value="Alpha-ketoglutarate-dependent dioxygenase AlkB-like"/>
    <property type="match status" value="1"/>
</dbReference>
<dbReference type="GO" id="GO:0032451">
    <property type="term" value="F:demethylase activity"/>
    <property type="evidence" value="ECO:0007669"/>
    <property type="project" value="UniProtKB-ARBA"/>
</dbReference>
<evidence type="ECO:0000313" key="11">
    <source>
        <dbReference type="Proteomes" id="UP000187495"/>
    </source>
</evidence>
<evidence type="ECO:0000256" key="6">
    <source>
        <dbReference type="ARBA" id="ARBA00023002"/>
    </source>
</evidence>
<dbReference type="InterPro" id="IPR037151">
    <property type="entry name" value="AlkB-like_sf"/>
</dbReference>
<dbReference type="EMBL" id="FTNU01000010">
    <property type="protein sequence ID" value="SIR96441.1"/>
    <property type="molecule type" value="Genomic_DNA"/>
</dbReference>
<dbReference type="GO" id="GO:0140097">
    <property type="term" value="F:catalytic activity, acting on DNA"/>
    <property type="evidence" value="ECO:0007669"/>
    <property type="project" value="UniProtKB-ARBA"/>
</dbReference>
<proteinExistence type="predicted"/>
<evidence type="ECO:0000256" key="7">
    <source>
        <dbReference type="ARBA" id="ARBA00023004"/>
    </source>
</evidence>
<keyword evidence="6" id="KW-0560">Oxidoreductase</keyword>
<evidence type="ECO:0000256" key="4">
    <source>
        <dbReference type="ARBA" id="ARBA00022842"/>
    </source>
</evidence>